<dbReference type="InterPro" id="IPR014729">
    <property type="entry name" value="Rossmann-like_a/b/a_fold"/>
</dbReference>
<reference evidence="2 3" key="1">
    <citation type="journal article" date="2017" name="Mol. Plant">
        <title>The Genome of Medicinal Plant Macleaya cordata Provides New Insights into Benzylisoquinoline Alkaloids Metabolism.</title>
        <authorList>
            <person name="Liu X."/>
            <person name="Liu Y."/>
            <person name="Huang P."/>
            <person name="Ma Y."/>
            <person name="Qing Z."/>
            <person name="Tang Q."/>
            <person name="Cao H."/>
            <person name="Cheng P."/>
            <person name="Zheng Y."/>
            <person name="Yuan Z."/>
            <person name="Zhou Y."/>
            <person name="Liu J."/>
            <person name="Tang Z."/>
            <person name="Zhuo Y."/>
            <person name="Zhang Y."/>
            <person name="Yu L."/>
            <person name="Huang J."/>
            <person name="Yang P."/>
            <person name="Peng Q."/>
            <person name="Zhang J."/>
            <person name="Jiang W."/>
            <person name="Zhang Z."/>
            <person name="Lin K."/>
            <person name="Ro D.K."/>
            <person name="Chen X."/>
            <person name="Xiong X."/>
            <person name="Shang Y."/>
            <person name="Huang S."/>
            <person name="Zeng J."/>
        </authorList>
    </citation>
    <scope>NUCLEOTIDE SEQUENCE [LARGE SCALE GENOMIC DNA]</scope>
    <source>
        <strain evidence="3">cv. BLH2017</strain>
        <tissue evidence="2">Root</tissue>
    </source>
</reference>
<dbReference type="Pfam" id="PF00582">
    <property type="entry name" value="Usp"/>
    <property type="match status" value="1"/>
</dbReference>
<accession>A0A200R4W3</accession>
<dbReference type="FunCoup" id="A0A200R4W3">
    <property type="interactions" value="152"/>
</dbReference>
<sequence length="167" mass="18724">MPGDRKIGVAMDFSKSSKNALQWAMDNLLDKGDTLYLIHVKSEKSEEARNRLWAETGSPLIPLSEFRESEVMKKYDLESDPEVLDMLDTVSRQKDKVSIIAKIYWGDAREKILEAVVDLKLDSLVMGSRGLGTIQRILLGSVSNHVISNADCPVTIVKDPAHTHHHK</sequence>
<dbReference type="OrthoDB" id="843225at2759"/>
<dbReference type="InParanoid" id="A0A200R4W3"/>
<dbReference type="FunFam" id="3.40.50.620:FF:000206">
    <property type="entry name" value="Universal stress protein family protein"/>
    <property type="match status" value="1"/>
</dbReference>
<organism evidence="2 3">
    <name type="scientific">Macleaya cordata</name>
    <name type="common">Five-seeded plume-poppy</name>
    <name type="synonym">Bocconia cordata</name>
    <dbReference type="NCBI Taxonomy" id="56857"/>
    <lineage>
        <taxon>Eukaryota</taxon>
        <taxon>Viridiplantae</taxon>
        <taxon>Streptophyta</taxon>
        <taxon>Embryophyta</taxon>
        <taxon>Tracheophyta</taxon>
        <taxon>Spermatophyta</taxon>
        <taxon>Magnoliopsida</taxon>
        <taxon>Ranunculales</taxon>
        <taxon>Papaveraceae</taxon>
        <taxon>Papaveroideae</taxon>
        <taxon>Macleaya</taxon>
    </lineage>
</organism>
<feature type="domain" description="UspA" evidence="1">
    <location>
        <begin position="5"/>
        <end position="158"/>
    </location>
</feature>
<dbReference type="EMBL" id="MVGT01000437">
    <property type="protein sequence ID" value="OVA17747.1"/>
    <property type="molecule type" value="Genomic_DNA"/>
</dbReference>
<dbReference type="STRING" id="56857.A0A200R4W3"/>
<dbReference type="Proteomes" id="UP000195402">
    <property type="component" value="Unassembled WGS sequence"/>
</dbReference>
<dbReference type="InterPro" id="IPR006015">
    <property type="entry name" value="Universal_stress_UspA"/>
</dbReference>
<name>A0A200R4W3_MACCD</name>
<dbReference type="InterPro" id="IPR006016">
    <property type="entry name" value="UspA"/>
</dbReference>
<dbReference type="OMA" id="YDVQTDI"/>
<evidence type="ECO:0000259" key="1">
    <source>
        <dbReference type="Pfam" id="PF00582"/>
    </source>
</evidence>
<evidence type="ECO:0000313" key="3">
    <source>
        <dbReference type="Proteomes" id="UP000195402"/>
    </source>
</evidence>
<proteinExistence type="predicted"/>
<dbReference type="PRINTS" id="PR01438">
    <property type="entry name" value="UNVRSLSTRESS"/>
</dbReference>
<comment type="caution">
    <text evidence="2">The sequence shown here is derived from an EMBL/GenBank/DDBJ whole genome shotgun (WGS) entry which is preliminary data.</text>
</comment>
<protein>
    <submittedName>
        <fullName evidence="2">Universal stress protein A</fullName>
    </submittedName>
</protein>
<gene>
    <name evidence="2" type="ORF">BVC80_1835g125</name>
</gene>
<dbReference type="PANTHER" id="PTHR46100">
    <property type="entry name" value="IMP2'P"/>
    <property type="match status" value="1"/>
</dbReference>
<dbReference type="AlphaFoldDB" id="A0A200R4W3"/>
<dbReference type="PANTHER" id="PTHR46100:SF2">
    <property type="entry name" value="OS05G0453700 PROTEIN"/>
    <property type="match status" value="1"/>
</dbReference>
<dbReference type="Gene3D" id="3.40.50.620">
    <property type="entry name" value="HUPs"/>
    <property type="match status" value="1"/>
</dbReference>
<keyword evidence="3" id="KW-1185">Reference proteome</keyword>
<evidence type="ECO:0000313" key="2">
    <source>
        <dbReference type="EMBL" id="OVA17747.1"/>
    </source>
</evidence>
<dbReference type="CDD" id="cd23659">
    <property type="entry name" value="USP_At3g01520-like"/>
    <property type="match status" value="1"/>
</dbReference>
<dbReference type="SUPFAM" id="SSF52402">
    <property type="entry name" value="Adenine nucleotide alpha hydrolases-like"/>
    <property type="match status" value="1"/>
</dbReference>